<keyword evidence="4" id="KW-1185">Reference proteome</keyword>
<reference evidence="3 4" key="1">
    <citation type="journal article" date="2010" name="Stand. Genomic Sci.">
        <title>Complete genome sequence of Intrasporangium calvum type strain (7 KIP).</title>
        <authorList>
            <person name="Del Rio T.G."/>
            <person name="Chertkov O."/>
            <person name="Yasawong M."/>
            <person name="Lucas S."/>
            <person name="Deshpande S."/>
            <person name="Cheng J.F."/>
            <person name="Detter C."/>
            <person name="Tapia R."/>
            <person name="Han C."/>
            <person name="Goodwin L."/>
            <person name="Pitluck S."/>
            <person name="Liolios K."/>
            <person name="Ivanova N."/>
            <person name="Mavromatis K."/>
            <person name="Pati A."/>
            <person name="Chen A."/>
            <person name="Palaniappan K."/>
            <person name="Land M."/>
            <person name="Hauser L."/>
            <person name="Chang Y.J."/>
            <person name="Jeffries C.D."/>
            <person name="Rohde M."/>
            <person name="Pukall R."/>
            <person name="Sikorski J."/>
            <person name="Goker M."/>
            <person name="Woyke T."/>
            <person name="Bristow J."/>
            <person name="Eisen J.A."/>
            <person name="Markowitz V."/>
            <person name="Hugenholtz P."/>
            <person name="Kyrpides N.C."/>
            <person name="Klenk H.P."/>
            <person name="Lapidus A."/>
        </authorList>
    </citation>
    <scope>NUCLEOTIDE SEQUENCE [LARGE SCALE GENOMIC DNA]</scope>
    <source>
        <strain evidence="4">ATCC 23552 / DSM 43043 / JCM 3097 / NBRC 12989 / 7 KIP</strain>
    </source>
</reference>
<dbReference type="KEGG" id="ica:Intca_3569"/>
<evidence type="ECO:0000256" key="1">
    <source>
        <dbReference type="SAM" id="SignalP"/>
    </source>
</evidence>
<dbReference type="STRING" id="710696.Intca_3569"/>
<feature type="chain" id="PRO_5003210424" description="DUF6299 domain-containing protein" evidence="1">
    <location>
        <begin position="28"/>
        <end position="273"/>
    </location>
</feature>
<evidence type="ECO:0000259" key="2">
    <source>
        <dbReference type="Pfam" id="PF19816"/>
    </source>
</evidence>
<organism evidence="3 4">
    <name type="scientific">Intrasporangium calvum (strain ATCC 23552 / DSM 43043 / JCM 3097 / NBRC 12989 / NCIMB 10167 / NRRL B-3866 / 7 KIP)</name>
    <dbReference type="NCBI Taxonomy" id="710696"/>
    <lineage>
        <taxon>Bacteria</taxon>
        <taxon>Bacillati</taxon>
        <taxon>Actinomycetota</taxon>
        <taxon>Actinomycetes</taxon>
        <taxon>Micrococcales</taxon>
        <taxon>Intrasporangiaceae</taxon>
        <taxon>Intrasporangium</taxon>
    </lineage>
</organism>
<dbReference type="OrthoDB" id="4871964at2"/>
<feature type="signal peptide" evidence="1">
    <location>
        <begin position="1"/>
        <end position="27"/>
    </location>
</feature>
<dbReference type="HOGENOM" id="CLU_1084937_0_0_11"/>
<dbReference type="RefSeq" id="WP_013494349.1">
    <property type="nucleotide sequence ID" value="NC_014830.1"/>
</dbReference>
<name>E6S6M5_INTC7</name>
<accession>E6S6M5</accession>
<gene>
    <name evidence="3" type="ordered locus">Intca_3569</name>
</gene>
<feature type="domain" description="DUF6299" evidence="2">
    <location>
        <begin position="165"/>
        <end position="243"/>
    </location>
</feature>
<dbReference type="Proteomes" id="UP000008914">
    <property type="component" value="Chromosome"/>
</dbReference>
<evidence type="ECO:0000313" key="3">
    <source>
        <dbReference type="EMBL" id="ADU50042.1"/>
    </source>
</evidence>
<proteinExistence type="predicted"/>
<dbReference type="EMBL" id="CP002343">
    <property type="protein sequence ID" value="ADU50042.1"/>
    <property type="molecule type" value="Genomic_DNA"/>
</dbReference>
<protein>
    <recommendedName>
        <fullName evidence="2">DUF6299 domain-containing protein</fullName>
    </recommendedName>
</protein>
<evidence type="ECO:0000313" key="4">
    <source>
        <dbReference type="Proteomes" id="UP000008914"/>
    </source>
</evidence>
<sequence>MKVSGRLAAALLAAVTTVAVGGSPAVAAPPTNDMYAGAEAIAALPFATTLDTTEATTDADDAELNGQCGAPAMDASVWYSYTAEADSLLLADAFESDYSAGVLVATGAPGNFLVQGCGPGGAGWEAMAGETYYIVVFDDQEDGTGNGGTMSLTVDVAPPAPAIEATVNPLGWFDARTGFATISGTVTCDSSADFAFVDVTLQQRVGRFIVRGYGGTEVFCDGTPQPWSAEISGETGLFKGGRALSVSFSVACNSGGCSEYFDETEVRLTGKKR</sequence>
<dbReference type="AlphaFoldDB" id="E6S6M5"/>
<keyword evidence="1" id="KW-0732">Signal</keyword>
<dbReference type="eggNOG" id="ENOG503395P">
    <property type="taxonomic scope" value="Bacteria"/>
</dbReference>
<dbReference type="InterPro" id="IPR046266">
    <property type="entry name" value="DUF6299"/>
</dbReference>
<dbReference type="Pfam" id="PF19816">
    <property type="entry name" value="DUF6299"/>
    <property type="match status" value="1"/>
</dbReference>